<evidence type="ECO:0008006" key="3">
    <source>
        <dbReference type="Google" id="ProtNLM"/>
    </source>
</evidence>
<evidence type="ECO:0000313" key="2">
    <source>
        <dbReference type="Proteomes" id="UP000292507"/>
    </source>
</evidence>
<gene>
    <name evidence="1" type="ORF">BKA19_0997</name>
</gene>
<protein>
    <recommendedName>
        <fullName evidence="3">Restriction endonuclease type IV Mrr domain-containing protein</fullName>
    </recommendedName>
</protein>
<name>A0A4Q7Y5Z7_9ACTN</name>
<organism evidence="1 2">
    <name type="scientific">Blastococcus saxobsidens</name>
    <dbReference type="NCBI Taxonomy" id="138336"/>
    <lineage>
        <taxon>Bacteria</taxon>
        <taxon>Bacillati</taxon>
        <taxon>Actinomycetota</taxon>
        <taxon>Actinomycetes</taxon>
        <taxon>Geodermatophilales</taxon>
        <taxon>Geodermatophilaceae</taxon>
        <taxon>Blastococcus</taxon>
    </lineage>
</organism>
<dbReference type="AlphaFoldDB" id="A0A4Q7Y5Z7"/>
<dbReference type="EMBL" id="SHKV01000001">
    <property type="protein sequence ID" value="RZU31339.1"/>
    <property type="molecule type" value="Genomic_DNA"/>
</dbReference>
<proteinExistence type="predicted"/>
<reference evidence="1 2" key="1">
    <citation type="submission" date="2019-02" db="EMBL/GenBank/DDBJ databases">
        <title>Sequencing the genomes of 1000 actinobacteria strains.</title>
        <authorList>
            <person name="Klenk H.-P."/>
        </authorList>
    </citation>
    <scope>NUCLEOTIDE SEQUENCE [LARGE SCALE GENOMIC DNA]</scope>
    <source>
        <strain evidence="1 2">DSM 44509</strain>
    </source>
</reference>
<accession>A0A4Q7Y5Z7</accession>
<comment type="caution">
    <text evidence="1">The sequence shown here is derived from an EMBL/GenBank/DDBJ whole genome shotgun (WGS) entry which is preliminary data.</text>
</comment>
<keyword evidence="2" id="KW-1185">Reference proteome</keyword>
<sequence>MRGDEARVVDAFCAFLEAEGWRVTREVEFVDVVATKDGTTIYAEAKGRTTSPGLDVDTMYGQLLRRMGDEPKQRARYAVVVPDAALPAAKRVPTWVRSRLGVDVYAVYEDGRVELHGSTAVTDPDNFQAAWVEDGEGEE</sequence>
<evidence type="ECO:0000313" key="1">
    <source>
        <dbReference type="EMBL" id="RZU31339.1"/>
    </source>
</evidence>
<dbReference type="Proteomes" id="UP000292507">
    <property type="component" value="Unassembled WGS sequence"/>
</dbReference>
<dbReference type="RefSeq" id="WP_207225678.1">
    <property type="nucleotide sequence ID" value="NZ_POQT01000005.1"/>
</dbReference>